<name>A0A0H3L314_PANAA</name>
<keyword evidence="4" id="KW-0346">Stress response</keyword>
<dbReference type="GO" id="GO:0008233">
    <property type="term" value="F:peptidase activity"/>
    <property type="evidence" value="ECO:0007669"/>
    <property type="project" value="UniProtKB-KW"/>
</dbReference>
<keyword evidence="3" id="KW-0378">Hydrolase</keyword>
<dbReference type="GeneID" id="57268399"/>
<dbReference type="Gene3D" id="3.40.50.880">
    <property type="match status" value="1"/>
</dbReference>
<reference evidence="7" key="1">
    <citation type="journal article" date="2012" name="Appl. Microbiol. Biotechnol.">
        <title>The complete genome sequence of Pantoea ananatis AJ13355, an organism with great biotechnological potential.</title>
        <authorList>
            <person name="Hara Y."/>
            <person name="Kadotani N."/>
            <person name="Izui H."/>
            <person name="Katashkina J.I."/>
            <person name="Kuvaeva T.M."/>
            <person name="Andreeva I.G."/>
            <person name="Golubeva L.I."/>
            <person name="Malko D.B."/>
            <person name="Makeev V.J."/>
            <person name="Mashko S.V."/>
            <person name="Kozlov Y.I."/>
        </authorList>
    </citation>
    <scope>NUCLEOTIDE SEQUENCE [LARGE SCALE GENOMIC DNA]</scope>
    <source>
        <strain evidence="7">AJ13355</strain>
    </source>
</reference>
<dbReference type="HOGENOM" id="CLU_066933_0_0_6"/>
<proteinExistence type="predicted"/>
<dbReference type="PANTHER" id="PTHR48094:SF20">
    <property type="entry name" value="PROTEIN_NUCLEIC ACID DEGLYCASE 1"/>
    <property type="match status" value="1"/>
</dbReference>
<dbReference type="PIRSF" id="PIRSF037798">
    <property type="entry name" value="Chaperone_HchA"/>
    <property type="match status" value="1"/>
</dbReference>
<dbReference type="AlphaFoldDB" id="A0A0H3L314"/>
<dbReference type="GO" id="GO:0006508">
    <property type="term" value="P:proteolysis"/>
    <property type="evidence" value="ECO:0007669"/>
    <property type="project" value="UniProtKB-KW"/>
</dbReference>
<sequence>MSEPSKSPVADQAEHNAFFPSAYSLDQFTSPKSDLSDAEYAQPYSGHKKILVICADERYLPLDNDTLFSTGNHPIETLLPLYHLYQAGFQFDVATLSGQMVKFEHWAMPQQDEVVVGFYNHCLALFRSPLTLSDVVASLTPHSDYAGVFIPGGHGALIGLPESEAVAEAIRWTLANDRHLISLCHGPAAFLALGKGENPLNGYAICAFPDSADKQTPDIGYMPGHLTWYFGEKLQAMGLTLVNSDIKGTVHKDRRVLTGDSPFAANALGKLAAEALLNANR</sequence>
<keyword evidence="1" id="KW-0963">Cytoplasm</keyword>
<keyword evidence="2" id="KW-0227">DNA damage</keyword>
<dbReference type="GO" id="GO:0019243">
    <property type="term" value="P:methylglyoxal catabolic process to D-lactate via S-lactoyl-glutathione"/>
    <property type="evidence" value="ECO:0007669"/>
    <property type="project" value="TreeGrafter"/>
</dbReference>
<dbReference type="GO" id="GO:0019172">
    <property type="term" value="F:glyoxalase III activity"/>
    <property type="evidence" value="ECO:0007669"/>
    <property type="project" value="TreeGrafter"/>
</dbReference>
<keyword evidence="5" id="KW-0234">DNA repair</keyword>
<dbReference type="RefSeq" id="WP_014593622.1">
    <property type="nucleotide sequence ID" value="NC_017531.2"/>
</dbReference>
<evidence type="ECO:0000313" key="7">
    <source>
        <dbReference type="Proteomes" id="UP000006690"/>
    </source>
</evidence>
<dbReference type="PATRIC" id="fig|932677.3.peg.1277"/>
<dbReference type="Proteomes" id="UP000006690">
    <property type="component" value="Chromosome"/>
</dbReference>
<dbReference type="GO" id="GO:0006281">
    <property type="term" value="P:DNA repair"/>
    <property type="evidence" value="ECO:0007669"/>
    <property type="project" value="UniProtKB-KW"/>
</dbReference>
<dbReference type="GO" id="GO:0005737">
    <property type="term" value="C:cytoplasm"/>
    <property type="evidence" value="ECO:0007669"/>
    <property type="project" value="TreeGrafter"/>
</dbReference>
<keyword evidence="6" id="KW-0645">Protease</keyword>
<dbReference type="eggNOG" id="COG0693">
    <property type="taxonomic scope" value="Bacteria"/>
</dbReference>
<evidence type="ECO:0000313" key="6">
    <source>
        <dbReference type="EMBL" id="BAK11187.1"/>
    </source>
</evidence>
<dbReference type="SUPFAM" id="SSF52317">
    <property type="entry name" value="Class I glutamine amidotransferase-like"/>
    <property type="match status" value="1"/>
</dbReference>
<dbReference type="InterPro" id="IPR017283">
    <property type="entry name" value="HchA"/>
</dbReference>
<organism evidence="6 7">
    <name type="scientific">Pantoea ananatis (strain AJ13355)</name>
    <dbReference type="NCBI Taxonomy" id="932677"/>
    <lineage>
        <taxon>Bacteria</taxon>
        <taxon>Pseudomonadati</taxon>
        <taxon>Pseudomonadota</taxon>
        <taxon>Gammaproteobacteria</taxon>
        <taxon>Enterobacterales</taxon>
        <taxon>Erwiniaceae</taxon>
        <taxon>Pantoea</taxon>
    </lineage>
</organism>
<dbReference type="InterPro" id="IPR050325">
    <property type="entry name" value="Prot/Nucl_acid_deglycase"/>
</dbReference>
<dbReference type="NCBIfam" id="NF003168">
    <property type="entry name" value="PRK04155.1"/>
    <property type="match status" value="1"/>
</dbReference>
<evidence type="ECO:0000256" key="2">
    <source>
        <dbReference type="ARBA" id="ARBA00022763"/>
    </source>
</evidence>
<evidence type="ECO:0000256" key="4">
    <source>
        <dbReference type="ARBA" id="ARBA00023016"/>
    </source>
</evidence>
<dbReference type="GO" id="GO:0036524">
    <property type="term" value="F:protein deglycase activity"/>
    <property type="evidence" value="ECO:0007669"/>
    <property type="project" value="InterPro"/>
</dbReference>
<evidence type="ECO:0000256" key="5">
    <source>
        <dbReference type="ARBA" id="ARBA00023204"/>
    </source>
</evidence>
<accession>A0A0H3L314</accession>
<dbReference type="OrthoDB" id="9792284at2"/>
<dbReference type="EMBL" id="AP012032">
    <property type="protein sequence ID" value="BAK11187.1"/>
    <property type="molecule type" value="Genomic_DNA"/>
</dbReference>
<evidence type="ECO:0000256" key="1">
    <source>
        <dbReference type="ARBA" id="ARBA00022490"/>
    </source>
</evidence>
<dbReference type="InterPro" id="IPR029062">
    <property type="entry name" value="Class_I_gatase-like"/>
</dbReference>
<gene>
    <name evidence="6" type="primary">hchA</name>
    <name evidence="6" type="ordered locus">PAJ_1107</name>
</gene>
<protein>
    <submittedName>
        <fullName evidence="6">Intracellular protease/amidase HchA</fullName>
    </submittedName>
</protein>
<dbReference type="PANTHER" id="PTHR48094">
    <property type="entry name" value="PROTEIN/NUCLEIC ACID DEGLYCASE DJ-1-RELATED"/>
    <property type="match status" value="1"/>
</dbReference>
<evidence type="ECO:0000256" key="3">
    <source>
        <dbReference type="ARBA" id="ARBA00022801"/>
    </source>
</evidence>
<dbReference type="KEGG" id="paj:PAJ_1107"/>